<evidence type="ECO:0000313" key="3">
    <source>
        <dbReference type="Proteomes" id="UP000198211"/>
    </source>
</evidence>
<gene>
    <name evidence="2" type="ORF">PHMEG_00018274</name>
</gene>
<evidence type="ECO:0000313" key="2">
    <source>
        <dbReference type="EMBL" id="OWZ09077.1"/>
    </source>
</evidence>
<sequence length="481" mass="53794">MRLFIDDGYALDDSSPTYKEHVGQLGELALQETTAFLSAQGANAVLKALRKLHREGILNDRIFAYQQRLAIGRIVDPAPSHCQRALKQEADKGQESLQEANQTAGKTKAPGAQTYVNRFLVRIKEIASRKKVNSHLNLPRTHFGVVRLCTLLMILAENWIIERGVGSTTMSTRPSVTCWTVRVLSGWKPKEGAWLPSLHALEESIRVRAPGSRFLTYPRFAETALNIDEDVADILTVTLVMHNPVVLMAIDSSTFASRMREAMAARSTGESEVLVWSGVIRRSVVPSTTSVETSTDVNQSTPVLELLKNQSEQIDILILQSKILNKRLLDMEKSRRSSIIGTCLQNRHIATADHPTALRPNKKNSQSILAVWYEWFRAGICVYFSRTVKKTTLFGFQHMTDYIIIFVLTRFAFDNASTAFKSDVHRFGEIGQENTIVFLKASGSSAVAAGTALKALRQLHKTGHLDKHVAQFQTLRQRQHC</sequence>
<evidence type="ECO:0000256" key="1">
    <source>
        <dbReference type="SAM" id="MobiDB-lite"/>
    </source>
</evidence>
<proteinExistence type="predicted"/>
<feature type="region of interest" description="Disordered" evidence="1">
    <location>
        <begin position="88"/>
        <end position="108"/>
    </location>
</feature>
<accession>A0A225VW93</accession>
<dbReference type="OrthoDB" id="110301at2759"/>
<comment type="caution">
    <text evidence="2">The sequence shown here is derived from an EMBL/GenBank/DDBJ whole genome shotgun (WGS) entry which is preliminary data.</text>
</comment>
<organism evidence="2 3">
    <name type="scientific">Phytophthora megakarya</name>
    <dbReference type="NCBI Taxonomy" id="4795"/>
    <lineage>
        <taxon>Eukaryota</taxon>
        <taxon>Sar</taxon>
        <taxon>Stramenopiles</taxon>
        <taxon>Oomycota</taxon>
        <taxon>Peronosporomycetes</taxon>
        <taxon>Peronosporales</taxon>
        <taxon>Peronosporaceae</taxon>
        <taxon>Phytophthora</taxon>
    </lineage>
</organism>
<reference evidence="3" key="1">
    <citation type="submission" date="2017-03" db="EMBL/GenBank/DDBJ databases">
        <title>Phytopthora megakarya and P. palmivora, two closely related causual agents of cacao black pod achieved similar genome size and gene model numbers by different mechanisms.</title>
        <authorList>
            <person name="Ali S."/>
            <person name="Shao J."/>
            <person name="Larry D.J."/>
            <person name="Kronmiller B."/>
            <person name="Shen D."/>
            <person name="Strem M.D."/>
            <person name="Melnick R.L."/>
            <person name="Guiltinan M.J."/>
            <person name="Tyler B.M."/>
            <person name="Meinhardt L.W."/>
            <person name="Bailey B.A."/>
        </authorList>
    </citation>
    <scope>NUCLEOTIDE SEQUENCE [LARGE SCALE GENOMIC DNA]</scope>
    <source>
        <strain evidence="3">zdho120</strain>
    </source>
</reference>
<dbReference type="STRING" id="4795.A0A225VW93"/>
<dbReference type="EMBL" id="NBNE01002922">
    <property type="protein sequence ID" value="OWZ09077.1"/>
    <property type="molecule type" value="Genomic_DNA"/>
</dbReference>
<dbReference type="AlphaFoldDB" id="A0A225VW93"/>
<feature type="compositionally biased region" description="Polar residues" evidence="1">
    <location>
        <begin position="95"/>
        <end position="105"/>
    </location>
</feature>
<dbReference type="Proteomes" id="UP000198211">
    <property type="component" value="Unassembled WGS sequence"/>
</dbReference>
<protein>
    <submittedName>
        <fullName evidence="2">Uncharacterized protein</fullName>
    </submittedName>
</protein>
<keyword evidence="3" id="KW-1185">Reference proteome</keyword>
<name>A0A225VW93_9STRA</name>